<dbReference type="EMBL" id="MWQY01000008">
    <property type="protein sequence ID" value="ORC35604.1"/>
    <property type="molecule type" value="Genomic_DNA"/>
</dbReference>
<evidence type="ECO:0000256" key="3">
    <source>
        <dbReference type="ARBA" id="ARBA00022692"/>
    </source>
</evidence>
<feature type="transmembrane region" description="Helical" evidence="6">
    <location>
        <begin position="252"/>
        <end position="273"/>
    </location>
</feature>
<feature type="transmembrane region" description="Helical" evidence="6">
    <location>
        <begin position="43"/>
        <end position="63"/>
    </location>
</feature>
<dbReference type="InterPro" id="IPR050638">
    <property type="entry name" value="AA-Vitamin_Transporters"/>
</dbReference>
<dbReference type="InterPro" id="IPR000620">
    <property type="entry name" value="EamA_dom"/>
</dbReference>
<feature type="domain" description="EamA" evidence="7">
    <location>
        <begin position="17"/>
        <end position="147"/>
    </location>
</feature>
<keyword evidence="4 6" id="KW-1133">Transmembrane helix</keyword>
<dbReference type="InterPro" id="IPR037185">
    <property type="entry name" value="EmrE-like"/>
</dbReference>
<feature type="transmembrane region" description="Helical" evidence="6">
    <location>
        <begin position="279"/>
        <end position="298"/>
    </location>
</feature>
<keyword evidence="5 6" id="KW-0472">Membrane</keyword>
<dbReference type="AlphaFoldDB" id="A0A1Y1RYM4"/>
<name>A0A1Y1RYM4_9SPIO</name>
<dbReference type="STRING" id="1963862.B4O97_08135"/>
<dbReference type="SUPFAM" id="SSF103481">
    <property type="entry name" value="Multidrug resistance efflux transporter EmrE"/>
    <property type="match status" value="2"/>
</dbReference>
<evidence type="ECO:0000256" key="6">
    <source>
        <dbReference type="SAM" id="Phobius"/>
    </source>
</evidence>
<evidence type="ECO:0000256" key="2">
    <source>
        <dbReference type="ARBA" id="ARBA00022475"/>
    </source>
</evidence>
<feature type="transmembrane region" description="Helical" evidence="6">
    <location>
        <begin position="133"/>
        <end position="153"/>
    </location>
</feature>
<dbReference type="Proteomes" id="UP000192343">
    <property type="component" value="Unassembled WGS sequence"/>
</dbReference>
<gene>
    <name evidence="8" type="ORF">B4O97_08135</name>
</gene>
<organism evidence="8 9">
    <name type="scientific">Marispirochaeta aestuarii</name>
    <dbReference type="NCBI Taxonomy" id="1963862"/>
    <lineage>
        <taxon>Bacteria</taxon>
        <taxon>Pseudomonadati</taxon>
        <taxon>Spirochaetota</taxon>
        <taxon>Spirochaetia</taxon>
        <taxon>Spirochaetales</taxon>
        <taxon>Spirochaetaceae</taxon>
        <taxon>Marispirochaeta</taxon>
    </lineage>
</organism>
<feature type="transmembrane region" description="Helical" evidence="6">
    <location>
        <begin position="222"/>
        <end position="245"/>
    </location>
</feature>
<feature type="domain" description="EamA" evidence="7">
    <location>
        <begin position="160"/>
        <end position="295"/>
    </location>
</feature>
<dbReference type="GO" id="GO:0005886">
    <property type="term" value="C:plasma membrane"/>
    <property type="evidence" value="ECO:0007669"/>
    <property type="project" value="UniProtKB-SubCell"/>
</dbReference>
<feature type="transmembrane region" description="Helical" evidence="6">
    <location>
        <begin position="191"/>
        <end position="210"/>
    </location>
</feature>
<feature type="transmembrane region" description="Helical" evidence="6">
    <location>
        <begin position="75"/>
        <end position="94"/>
    </location>
</feature>
<dbReference type="RefSeq" id="WP_083049875.1">
    <property type="nucleotide sequence ID" value="NZ_CAXXQO010000003.1"/>
</dbReference>
<dbReference type="OrthoDB" id="9776210at2"/>
<sequence>MKDSSILNDRLTLGAGLLAFLSATLWGGNTVSIKIASSGMPPAAIAAVRFFLGALAVWPYARFAGISLKLVKEELLFLLGLVALFVVQILTMNIGTSLTLAAHATVLISSYPFATALFAHLLIRGDHLNGGKILGMAVSFSGVALIFGEAFIVGSAGSIAGDLIVFSSCILLGLRQVVTKRMTQGLHPVKLVFWQSVFSVPAFLAVTFIFEGSYEYRINPAVVAAILYQGVVVAGFCFILLTSLLRRYNASVITSFSFFTPLFGVILSGVLLGEVLSPWLILSVALIAAGIVVVSRFGETKAEIKGSPGI</sequence>
<comment type="subcellular location">
    <subcellularLocation>
        <location evidence="1">Cell membrane</location>
        <topology evidence="1">Multi-pass membrane protein</topology>
    </subcellularLocation>
</comment>
<evidence type="ECO:0000313" key="8">
    <source>
        <dbReference type="EMBL" id="ORC35604.1"/>
    </source>
</evidence>
<accession>A0A1Y1RYM4</accession>
<proteinExistence type="predicted"/>
<protein>
    <recommendedName>
        <fullName evidence="7">EamA domain-containing protein</fullName>
    </recommendedName>
</protein>
<keyword evidence="3 6" id="KW-0812">Transmembrane</keyword>
<keyword evidence="9" id="KW-1185">Reference proteome</keyword>
<dbReference type="PANTHER" id="PTHR32322:SF18">
    <property type="entry name" value="S-ADENOSYLMETHIONINE_S-ADENOSYLHOMOCYSTEINE TRANSPORTER"/>
    <property type="match status" value="1"/>
</dbReference>
<evidence type="ECO:0000259" key="7">
    <source>
        <dbReference type="Pfam" id="PF00892"/>
    </source>
</evidence>
<evidence type="ECO:0000256" key="1">
    <source>
        <dbReference type="ARBA" id="ARBA00004651"/>
    </source>
</evidence>
<dbReference type="PANTHER" id="PTHR32322">
    <property type="entry name" value="INNER MEMBRANE TRANSPORTER"/>
    <property type="match status" value="1"/>
</dbReference>
<keyword evidence="2" id="KW-1003">Cell membrane</keyword>
<feature type="transmembrane region" description="Helical" evidence="6">
    <location>
        <begin position="159"/>
        <end position="179"/>
    </location>
</feature>
<reference evidence="8 9" key="1">
    <citation type="submission" date="2017-03" db="EMBL/GenBank/DDBJ databases">
        <title>Draft Genome sequence of Marispirochaeta sp. strain JC444.</title>
        <authorList>
            <person name="Shivani Y."/>
            <person name="Subhash Y."/>
            <person name="Sasikala C."/>
            <person name="Ramana C."/>
        </authorList>
    </citation>
    <scope>NUCLEOTIDE SEQUENCE [LARGE SCALE GENOMIC DNA]</scope>
    <source>
        <strain evidence="8 9">JC444</strain>
    </source>
</reference>
<feature type="transmembrane region" description="Helical" evidence="6">
    <location>
        <begin position="100"/>
        <end position="121"/>
    </location>
</feature>
<evidence type="ECO:0000256" key="4">
    <source>
        <dbReference type="ARBA" id="ARBA00022989"/>
    </source>
</evidence>
<evidence type="ECO:0000313" key="9">
    <source>
        <dbReference type="Proteomes" id="UP000192343"/>
    </source>
</evidence>
<comment type="caution">
    <text evidence="8">The sequence shown here is derived from an EMBL/GenBank/DDBJ whole genome shotgun (WGS) entry which is preliminary data.</text>
</comment>
<dbReference type="Pfam" id="PF00892">
    <property type="entry name" value="EamA"/>
    <property type="match status" value="2"/>
</dbReference>
<evidence type="ECO:0000256" key="5">
    <source>
        <dbReference type="ARBA" id="ARBA00023136"/>
    </source>
</evidence>